<feature type="domain" description="CsbD-like" evidence="3">
    <location>
        <begin position="4"/>
        <end position="50"/>
    </location>
</feature>
<dbReference type="RefSeq" id="WP_311513663.1">
    <property type="nucleotide sequence ID" value="NZ_JAVREP010000018.1"/>
</dbReference>
<dbReference type="Gene3D" id="1.10.1470.10">
    <property type="entry name" value="YjbJ"/>
    <property type="match status" value="1"/>
</dbReference>
<evidence type="ECO:0000256" key="1">
    <source>
        <dbReference type="ARBA" id="ARBA00009129"/>
    </source>
</evidence>
<protein>
    <submittedName>
        <fullName evidence="4">CsbD family protein</fullName>
    </submittedName>
</protein>
<feature type="compositionally biased region" description="Basic and acidic residues" evidence="2">
    <location>
        <begin position="29"/>
        <end position="55"/>
    </location>
</feature>
<evidence type="ECO:0000256" key="2">
    <source>
        <dbReference type="SAM" id="MobiDB-lite"/>
    </source>
</evidence>
<comment type="similarity">
    <text evidence="1">Belongs to the UPF0337 (CsbD) family.</text>
</comment>
<sequence length="73" mass="7905">MGKNFDDVAGKAKEAYGKATGDRSVQAEGKIDQAKADAKDTADKAKEKAEGFKEKAEEVIENAGEKIKDVFKR</sequence>
<evidence type="ECO:0000313" key="4">
    <source>
        <dbReference type="EMBL" id="MDT0331105.1"/>
    </source>
</evidence>
<keyword evidence="5" id="KW-1185">Reference proteome</keyword>
<dbReference type="InterPro" id="IPR036629">
    <property type="entry name" value="YjbJ_sf"/>
</dbReference>
<gene>
    <name evidence="4" type="ORF">RM479_22045</name>
</gene>
<evidence type="ECO:0000259" key="3">
    <source>
        <dbReference type="Pfam" id="PF05532"/>
    </source>
</evidence>
<comment type="caution">
    <text evidence="4">The sequence shown here is derived from an EMBL/GenBank/DDBJ whole genome shotgun (WGS) entry which is preliminary data.</text>
</comment>
<evidence type="ECO:0000313" key="5">
    <source>
        <dbReference type="Proteomes" id="UP001183390"/>
    </source>
</evidence>
<feature type="region of interest" description="Disordered" evidence="2">
    <location>
        <begin position="16"/>
        <end position="55"/>
    </location>
</feature>
<proteinExistence type="inferred from homology"/>
<reference evidence="5" key="1">
    <citation type="submission" date="2023-07" db="EMBL/GenBank/DDBJ databases">
        <title>30 novel species of actinomycetes from the DSMZ collection.</title>
        <authorList>
            <person name="Nouioui I."/>
        </authorList>
    </citation>
    <scope>NUCLEOTIDE SEQUENCE [LARGE SCALE GENOMIC DNA]</scope>
    <source>
        <strain evidence="5">DSM 44743</strain>
    </source>
</reference>
<dbReference type="InterPro" id="IPR008462">
    <property type="entry name" value="CsbD"/>
</dbReference>
<accession>A0ABU2MEZ1</accession>
<name>A0ABU2MEZ1_9ACTN</name>
<dbReference type="SUPFAM" id="SSF69047">
    <property type="entry name" value="Hypothetical protein YjbJ"/>
    <property type="match status" value="1"/>
</dbReference>
<dbReference type="Pfam" id="PF05532">
    <property type="entry name" value="CsbD"/>
    <property type="match status" value="1"/>
</dbReference>
<dbReference type="Proteomes" id="UP001183390">
    <property type="component" value="Unassembled WGS sequence"/>
</dbReference>
<dbReference type="EMBL" id="JAVREP010000018">
    <property type="protein sequence ID" value="MDT0331105.1"/>
    <property type="molecule type" value="Genomic_DNA"/>
</dbReference>
<organism evidence="4 5">
    <name type="scientific">Nocardiopsis lambiniae</name>
    <dbReference type="NCBI Taxonomy" id="3075539"/>
    <lineage>
        <taxon>Bacteria</taxon>
        <taxon>Bacillati</taxon>
        <taxon>Actinomycetota</taxon>
        <taxon>Actinomycetes</taxon>
        <taxon>Streptosporangiales</taxon>
        <taxon>Nocardiopsidaceae</taxon>
        <taxon>Nocardiopsis</taxon>
    </lineage>
</organism>